<protein>
    <submittedName>
        <fullName evidence="3">Uncharacterized protein</fullName>
    </submittedName>
</protein>
<feature type="compositionally biased region" description="Low complexity" evidence="1">
    <location>
        <begin position="76"/>
        <end position="92"/>
    </location>
</feature>
<keyword evidence="2" id="KW-1133">Transmembrane helix</keyword>
<accession>A0A2J6S5H6</accession>
<evidence type="ECO:0000313" key="4">
    <source>
        <dbReference type="Proteomes" id="UP000235786"/>
    </source>
</evidence>
<evidence type="ECO:0000256" key="2">
    <source>
        <dbReference type="SAM" id="Phobius"/>
    </source>
</evidence>
<dbReference type="EMBL" id="KZ613939">
    <property type="protein sequence ID" value="PMD46014.1"/>
    <property type="molecule type" value="Genomic_DNA"/>
</dbReference>
<proteinExistence type="predicted"/>
<dbReference type="Proteomes" id="UP000235786">
    <property type="component" value="Unassembled WGS sequence"/>
</dbReference>
<reference evidence="3 4" key="1">
    <citation type="submission" date="2016-04" db="EMBL/GenBank/DDBJ databases">
        <title>A degradative enzymes factory behind the ericoid mycorrhizal symbiosis.</title>
        <authorList>
            <consortium name="DOE Joint Genome Institute"/>
            <person name="Martino E."/>
            <person name="Morin E."/>
            <person name="Grelet G."/>
            <person name="Kuo A."/>
            <person name="Kohler A."/>
            <person name="Daghino S."/>
            <person name="Barry K."/>
            <person name="Choi C."/>
            <person name="Cichocki N."/>
            <person name="Clum A."/>
            <person name="Copeland A."/>
            <person name="Hainaut M."/>
            <person name="Haridas S."/>
            <person name="Labutti K."/>
            <person name="Lindquist E."/>
            <person name="Lipzen A."/>
            <person name="Khouja H.-R."/>
            <person name="Murat C."/>
            <person name="Ohm R."/>
            <person name="Olson A."/>
            <person name="Spatafora J."/>
            <person name="Veneault-Fourrey C."/>
            <person name="Henrissat B."/>
            <person name="Grigoriev I."/>
            <person name="Martin F."/>
            <person name="Perotto S."/>
        </authorList>
    </citation>
    <scope>NUCLEOTIDE SEQUENCE [LARGE SCALE GENOMIC DNA]</scope>
    <source>
        <strain evidence="3 4">F</strain>
    </source>
</reference>
<sequence>MYRRTRNLNRAENSLTMNFQVLFFAVTILTAINSYPKALADFVASFPVTPESRAWPYTYAASSWARLQLLGQHNSSSANATNSTQHNSSATNVTNSTKASCPSPLLTDQDLAGELEGLVVPMIIVLILAVLTIVVCEGLAFKQRRVLQRAPEVTEEGVALQER</sequence>
<dbReference type="AlphaFoldDB" id="A0A2J6S5H6"/>
<keyword evidence="4" id="KW-1185">Reference proteome</keyword>
<evidence type="ECO:0000256" key="1">
    <source>
        <dbReference type="SAM" id="MobiDB-lite"/>
    </source>
</evidence>
<keyword evidence="2" id="KW-0472">Membrane</keyword>
<feature type="region of interest" description="Disordered" evidence="1">
    <location>
        <begin position="76"/>
        <end position="101"/>
    </location>
</feature>
<keyword evidence="2" id="KW-0812">Transmembrane</keyword>
<feature type="transmembrane region" description="Helical" evidence="2">
    <location>
        <begin position="118"/>
        <end position="141"/>
    </location>
</feature>
<organism evidence="3 4">
    <name type="scientific">Hyaloscypha variabilis (strain UAMH 11265 / GT02V1 / F)</name>
    <name type="common">Meliniomyces variabilis</name>
    <dbReference type="NCBI Taxonomy" id="1149755"/>
    <lineage>
        <taxon>Eukaryota</taxon>
        <taxon>Fungi</taxon>
        <taxon>Dikarya</taxon>
        <taxon>Ascomycota</taxon>
        <taxon>Pezizomycotina</taxon>
        <taxon>Leotiomycetes</taxon>
        <taxon>Helotiales</taxon>
        <taxon>Hyaloscyphaceae</taxon>
        <taxon>Hyaloscypha</taxon>
        <taxon>Hyaloscypha variabilis</taxon>
    </lineage>
</organism>
<name>A0A2J6S5H6_HYAVF</name>
<evidence type="ECO:0000313" key="3">
    <source>
        <dbReference type="EMBL" id="PMD46014.1"/>
    </source>
</evidence>
<gene>
    <name evidence="3" type="ORF">L207DRAFT_523459</name>
</gene>